<name>Q39UR2_GEOMG</name>
<keyword evidence="1" id="KW-0472">Membrane</keyword>
<sequence length="152" mass="16686">MKRTFIWMVFPLMGAILFWGIDALVMAHHGTWSTAAWITAKSIALPVACGSAFWQMVKLFFCQDRLMGAAMAMATGIWVSGPLYYIYFYLAFGTRPMSTAEMLFHVALFPITTLMVSLFNGSIGGLLITSALLVILGTGWLGIPGHCEGNHQ</sequence>
<feature type="transmembrane region" description="Helical" evidence="1">
    <location>
        <begin position="34"/>
        <end position="54"/>
    </location>
</feature>
<evidence type="ECO:0000313" key="3">
    <source>
        <dbReference type="Proteomes" id="UP000007073"/>
    </source>
</evidence>
<reference evidence="2 3" key="1">
    <citation type="submission" date="2005-10" db="EMBL/GenBank/DDBJ databases">
        <title>Complete sequence of Geobacter metallireducens GS-15.</title>
        <authorList>
            <consortium name="US DOE Joint Genome Institute"/>
            <person name="Copeland A."/>
            <person name="Lucas S."/>
            <person name="Lapidus A."/>
            <person name="Barry K."/>
            <person name="Detter J.C."/>
            <person name="Glavina T."/>
            <person name="Hammon N."/>
            <person name="Israni S."/>
            <person name="Pitluck S."/>
            <person name="Di Bartolo G."/>
            <person name="Chain P."/>
            <person name="Schmutz J."/>
            <person name="Larimer F."/>
            <person name="Land M."/>
            <person name="Kyrpides N."/>
            <person name="Ivanova N."/>
            <person name="Richardson P."/>
        </authorList>
    </citation>
    <scope>NUCLEOTIDE SEQUENCE [LARGE SCALE GENOMIC DNA]</scope>
    <source>
        <strain evidence="3">ATCC 53774 / DSM 7210 / GS-15</strain>
    </source>
</reference>
<dbReference type="EMBL" id="CP000148">
    <property type="protein sequence ID" value="ABB32012.1"/>
    <property type="molecule type" value="Genomic_DNA"/>
</dbReference>
<feature type="transmembrane region" description="Helical" evidence="1">
    <location>
        <begin position="102"/>
        <end position="119"/>
    </location>
</feature>
<keyword evidence="1" id="KW-1133">Transmembrane helix</keyword>
<proteinExistence type="predicted"/>
<keyword evidence="1" id="KW-0812">Transmembrane</keyword>
<keyword evidence="3" id="KW-1185">Reference proteome</keyword>
<feature type="transmembrane region" description="Helical" evidence="1">
    <location>
        <begin position="7"/>
        <end position="28"/>
    </location>
</feature>
<dbReference type="HOGENOM" id="CLU_1719738_0_0_7"/>
<dbReference type="KEGG" id="gme:Gmet_1781"/>
<dbReference type="AlphaFoldDB" id="Q39UR2"/>
<protein>
    <submittedName>
        <fullName evidence="2">Membrane protein, putative</fullName>
    </submittedName>
</protein>
<accession>Q39UR2</accession>
<organism evidence="2 3">
    <name type="scientific">Geobacter metallireducens (strain ATCC 53774 / DSM 7210 / GS-15)</name>
    <dbReference type="NCBI Taxonomy" id="269799"/>
    <lineage>
        <taxon>Bacteria</taxon>
        <taxon>Pseudomonadati</taxon>
        <taxon>Thermodesulfobacteriota</taxon>
        <taxon>Desulfuromonadia</taxon>
        <taxon>Geobacterales</taxon>
        <taxon>Geobacteraceae</taxon>
        <taxon>Geobacter</taxon>
    </lineage>
</organism>
<evidence type="ECO:0000313" key="2">
    <source>
        <dbReference type="EMBL" id="ABB32012.1"/>
    </source>
</evidence>
<evidence type="ECO:0000256" key="1">
    <source>
        <dbReference type="SAM" id="Phobius"/>
    </source>
</evidence>
<dbReference type="RefSeq" id="WP_004513322.1">
    <property type="nucleotide sequence ID" value="NC_007517.1"/>
</dbReference>
<gene>
    <name evidence="2" type="ordered locus">Gmet_1781</name>
</gene>
<feature type="transmembrane region" description="Helical" evidence="1">
    <location>
        <begin position="66"/>
        <end position="90"/>
    </location>
</feature>
<dbReference type="Proteomes" id="UP000007073">
    <property type="component" value="Chromosome"/>
</dbReference>
<reference evidence="2 3" key="2">
    <citation type="journal article" date="2009" name="BMC Microbiol.">
        <title>The genome sequence of Geobacter metallireducens: features of metabolism, physiology and regulation common and dissimilar to Geobacter sulfurreducens.</title>
        <authorList>
            <person name="Aklujkar M."/>
            <person name="Krushkal J."/>
            <person name="DiBartolo G."/>
            <person name="Lapidus A."/>
            <person name="Land M.L."/>
            <person name="Lovley D.R."/>
        </authorList>
    </citation>
    <scope>NUCLEOTIDE SEQUENCE [LARGE SCALE GENOMIC DNA]</scope>
    <source>
        <strain evidence="3">ATCC 53774 / DSM 7210 / GS-15</strain>
    </source>
</reference>
<feature type="transmembrane region" description="Helical" evidence="1">
    <location>
        <begin position="126"/>
        <end position="143"/>
    </location>
</feature>